<proteinExistence type="predicted"/>
<name>A0A314YG49_PRUYE</name>
<reference evidence="1 2" key="1">
    <citation type="submission" date="2018-02" db="EMBL/GenBank/DDBJ databases">
        <title>Draft genome of wild Prunus yedoensis var. nudiflora.</title>
        <authorList>
            <person name="Baek S."/>
            <person name="Kim J.-H."/>
            <person name="Choi K."/>
            <person name="Kim G.-B."/>
            <person name="Cho A."/>
            <person name="Jang H."/>
            <person name="Shin C.-H."/>
            <person name="Yu H.-J."/>
            <person name="Mun J.-H."/>
        </authorList>
    </citation>
    <scope>NUCLEOTIDE SEQUENCE [LARGE SCALE GENOMIC DNA]</scope>
    <source>
        <strain evidence="2">cv. Jeju island</strain>
        <tissue evidence="1">Leaf</tissue>
    </source>
</reference>
<evidence type="ECO:0000313" key="2">
    <source>
        <dbReference type="Proteomes" id="UP000250321"/>
    </source>
</evidence>
<dbReference type="STRING" id="2094558.A0A314YG49"/>
<evidence type="ECO:0000313" key="1">
    <source>
        <dbReference type="EMBL" id="PQQ07525.1"/>
    </source>
</evidence>
<gene>
    <name evidence="1" type="ORF">Pyn_07632</name>
</gene>
<dbReference type="EMBL" id="PJQY01000850">
    <property type="protein sequence ID" value="PQQ07525.1"/>
    <property type="molecule type" value="Genomic_DNA"/>
</dbReference>
<accession>A0A314YG49</accession>
<dbReference type="OrthoDB" id="1812915at2759"/>
<comment type="caution">
    <text evidence="1">The sequence shown here is derived from an EMBL/GenBank/DDBJ whole genome shotgun (WGS) entry which is preliminary data.</text>
</comment>
<dbReference type="Proteomes" id="UP000250321">
    <property type="component" value="Unassembled WGS sequence"/>
</dbReference>
<dbReference type="AlphaFoldDB" id="A0A314YG49"/>
<keyword evidence="2" id="KW-1185">Reference proteome</keyword>
<organism evidence="1 2">
    <name type="scientific">Prunus yedoensis var. nudiflora</name>
    <dbReference type="NCBI Taxonomy" id="2094558"/>
    <lineage>
        <taxon>Eukaryota</taxon>
        <taxon>Viridiplantae</taxon>
        <taxon>Streptophyta</taxon>
        <taxon>Embryophyta</taxon>
        <taxon>Tracheophyta</taxon>
        <taxon>Spermatophyta</taxon>
        <taxon>Magnoliopsida</taxon>
        <taxon>eudicotyledons</taxon>
        <taxon>Gunneridae</taxon>
        <taxon>Pentapetalae</taxon>
        <taxon>rosids</taxon>
        <taxon>fabids</taxon>
        <taxon>Rosales</taxon>
        <taxon>Rosaceae</taxon>
        <taxon>Amygdaloideae</taxon>
        <taxon>Amygdaleae</taxon>
        <taxon>Prunus</taxon>
    </lineage>
</organism>
<protein>
    <submittedName>
        <fullName evidence="1">Uncharacterized protein</fullName>
    </submittedName>
</protein>
<sequence>MEQRLSLIQQSSACLHNLINQPDALAEEYARANKDLRNLSASMDLINQFRANKEGSLVPQSQELMPMRTTISILLL</sequence>